<evidence type="ECO:0000256" key="1">
    <source>
        <dbReference type="SAM" id="MobiDB-lite"/>
    </source>
</evidence>
<feature type="chain" id="PRO_5045608778" evidence="2">
    <location>
        <begin position="28"/>
        <end position="87"/>
    </location>
</feature>
<dbReference type="Proteomes" id="UP001342826">
    <property type="component" value="Unassembled WGS sequence"/>
</dbReference>
<organism evidence="4 5">
    <name type="scientific">Metabacillus fastidiosus</name>
    <dbReference type="NCBI Taxonomy" id="1458"/>
    <lineage>
        <taxon>Bacteria</taxon>
        <taxon>Bacillati</taxon>
        <taxon>Bacillota</taxon>
        <taxon>Bacilli</taxon>
        <taxon>Bacillales</taxon>
        <taxon>Bacillaceae</taxon>
        <taxon>Metabacillus</taxon>
    </lineage>
</organism>
<evidence type="ECO:0000313" key="5">
    <source>
        <dbReference type="Proteomes" id="UP001342826"/>
    </source>
</evidence>
<feature type="region of interest" description="Disordered" evidence="1">
    <location>
        <begin position="48"/>
        <end position="69"/>
    </location>
</feature>
<name>A0ABU6NZJ1_9BACI</name>
<dbReference type="InterPro" id="IPR008613">
    <property type="entry name" value="Excalibur_Ca-bd_domain"/>
</dbReference>
<dbReference type="Pfam" id="PF05901">
    <property type="entry name" value="Excalibur"/>
    <property type="match status" value="1"/>
</dbReference>
<dbReference type="EMBL" id="JARTFS010000012">
    <property type="protein sequence ID" value="MED4402547.1"/>
    <property type="molecule type" value="Genomic_DNA"/>
</dbReference>
<feature type="signal peptide" evidence="2">
    <location>
        <begin position="1"/>
        <end position="27"/>
    </location>
</feature>
<proteinExistence type="predicted"/>
<sequence length="87" mass="9266">MKRVTAIILSASLILGVSVVSPFSADAAAKSYKNCKALNKDYKGGVAKDSNVKNKGGKTKHTPHVSADLYKANKKLDRDDDGIACEK</sequence>
<feature type="domain" description="Excalibur calcium-binding" evidence="3">
    <location>
        <begin position="31"/>
        <end position="86"/>
    </location>
</feature>
<gene>
    <name evidence="4" type="ORF">P9271_14610</name>
</gene>
<comment type="caution">
    <text evidence="4">The sequence shown here is derived from an EMBL/GenBank/DDBJ whole genome shotgun (WGS) entry which is preliminary data.</text>
</comment>
<evidence type="ECO:0000256" key="2">
    <source>
        <dbReference type="SAM" id="SignalP"/>
    </source>
</evidence>
<dbReference type="SMART" id="SM00894">
    <property type="entry name" value="Excalibur"/>
    <property type="match status" value="1"/>
</dbReference>
<accession>A0ABU6NZJ1</accession>
<dbReference type="GeneID" id="301142882"/>
<evidence type="ECO:0000259" key="3">
    <source>
        <dbReference type="SMART" id="SM00894"/>
    </source>
</evidence>
<reference evidence="4 5" key="1">
    <citation type="submission" date="2023-03" db="EMBL/GenBank/DDBJ databases">
        <title>Bacillus Genome Sequencing.</title>
        <authorList>
            <person name="Dunlap C."/>
        </authorList>
    </citation>
    <scope>NUCLEOTIDE SEQUENCE [LARGE SCALE GENOMIC DNA]</scope>
    <source>
        <strain evidence="4 5">NRS-1717</strain>
    </source>
</reference>
<evidence type="ECO:0000313" key="4">
    <source>
        <dbReference type="EMBL" id="MED4402547.1"/>
    </source>
</evidence>
<protein>
    <submittedName>
        <fullName evidence="4">Excalibur calcium-binding domain-containing protein</fullName>
    </submittedName>
</protein>
<keyword evidence="2" id="KW-0732">Signal</keyword>
<dbReference type="RefSeq" id="WP_066234644.1">
    <property type="nucleotide sequence ID" value="NZ_JARTFQ010000005.1"/>
</dbReference>
<keyword evidence="5" id="KW-1185">Reference proteome</keyword>